<dbReference type="PhylomeDB" id="E9GMW9"/>
<protein>
    <submittedName>
        <fullName evidence="1">Uncharacterized protein</fullName>
    </submittedName>
</protein>
<sequence length="112" mass="12999">MANAGKTGFIYTSSSQRWDLVECEPLLVCRVLFQPSDSILHLGVIIGRYLRLSQHISSLRRQCFIQLHCIGRIRRYLTDDSTKILVHALILSRLDYCNSLFFCLIKKDINRL</sequence>
<dbReference type="STRING" id="6669.E9GMW9"/>
<dbReference type="OrthoDB" id="416454at2759"/>
<proteinExistence type="predicted"/>
<dbReference type="EMBL" id="GL732553">
    <property type="protein sequence ID" value="EFX79165.1"/>
    <property type="molecule type" value="Genomic_DNA"/>
</dbReference>
<dbReference type="Proteomes" id="UP000000305">
    <property type="component" value="Unassembled WGS sequence"/>
</dbReference>
<accession>E9GMW9</accession>
<gene>
    <name evidence="1" type="ORF">DAPPUDRAFT_52666</name>
</gene>
<name>E9GMW9_DAPPU</name>
<dbReference type="KEGG" id="dpx:DAPPUDRAFT_52666"/>
<dbReference type="InParanoid" id="E9GMW9"/>
<evidence type="ECO:0000313" key="2">
    <source>
        <dbReference type="Proteomes" id="UP000000305"/>
    </source>
</evidence>
<reference evidence="1 2" key="1">
    <citation type="journal article" date="2011" name="Science">
        <title>The ecoresponsive genome of Daphnia pulex.</title>
        <authorList>
            <person name="Colbourne J.K."/>
            <person name="Pfrender M.E."/>
            <person name="Gilbert D."/>
            <person name="Thomas W.K."/>
            <person name="Tucker A."/>
            <person name="Oakley T.H."/>
            <person name="Tokishita S."/>
            <person name="Aerts A."/>
            <person name="Arnold G.J."/>
            <person name="Basu M.K."/>
            <person name="Bauer D.J."/>
            <person name="Caceres C.E."/>
            <person name="Carmel L."/>
            <person name="Casola C."/>
            <person name="Choi J.H."/>
            <person name="Detter J.C."/>
            <person name="Dong Q."/>
            <person name="Dusheyko S."/>
            <person name="Eads B.D."/>
            <person name="Frohlich T."/>
            <person name="Geiler-Samerotte K.A."/>
            <person name="Gerlach D."/>
            <person name="Hatcher P."/>
            <person name="Jogdeo S."/>
            <person name="Krijgsveld J."/>
            <person name="Kriventseva E.V."/>
            <person name="Kultz D."/>
            <person name="Laforsch C."/>
            <person name="Lindquist E."/>
            <person name="Lopez J."/>
            <person name="Manak J.R."/>
            <person name="Muller J."/>
            <person name="Pangilinan J."/>
            <person name="Patwardhan R.P."/>
            <person name="Pitluck S."/>
            <person name="Pritham E.J."/>
            <person name="Rechtsteiner A."/>
            <person name="Rho M."/>
            <person name="Rogozin I.B."/>
            <person name="Sakarya O."/>
            <person name="Salamov A."/>
            <person name="Schaack S."/>
            <person name="Shapiro H."/>
            <person name="Shiga Y."/>
            <person name="Skalitzky C."/>
            <person name="Smith Z."/>
            <person name="Souvorov A."/>
            <person name="Sung W."/>
            <person name="Tang Z."/>
            <person name="Tsuchiya D."/>
            <person name="Tu H."/>
            <person name="Vos H."/>
            <person name="Wang M."/>
            <person name="Wolf Y.I."/>
            <person name="Yamagata H."/>
            <person name="Yamada T."/>
            <person name="Ye Y."/>
            <person name="Shaw J.R."/>
            <person name="Andrews J."/>
            <person name="Crease T.J."/>
            <person name="Tang H."/>
            <person name="Lucas S.M."/>
            <person name="Robertson H.M."/>
            <person name="Bork P."/>
            <person name="Koonin E.V."/>
            <person name="Zdobnov E.M."/>
            <person name="Grigoriev I.V."/>
            <person name="Lynch M."/>
            <person name="Boore J.L."/>
        </authorList>
    </citation>
    <scope>NUCLEOTIDE SEQUENCE [LARGE SCALE GENOMIC DNA]</scope>
</reference>
<keyword evidence="2" id="KW-1185">Reference proteome</keyword>
<dbReference type="HOGENOM" id="CLU_2148346_0_0_1"/>
<organism evidence="1 2">
    <name type="scientific">Daphnia pulex</name>
    <name type="common">Water flea</name>
    <dbReference type="NCBI Taxonomy" id="6669"/>
    <lineage>
        <taxon>Eukaryota</taxon>
        <taxon>Metazoa</taxon>
        <taxon>Ecdysozoa</taxon>
        <taxon>Arthropoda</taxon>
        <taxon>Crustacea</taxon>
        <taxon>Branchiopoda</taxon>
        <taxon>Diplostraca</taxon>
        <taxon>Cladocera</taxon>
        <taxon>Anomopoda</taxon>
        <taxon>Daphniidae</taxon>
        <taxon>Daphnia</taxon>
    </lineage>
</organism>
<evidence type="ECO:0000313" key="1">
    <source>
        <dbReference type="EMBL" id="EFX79165.1"/>
    </source>
</evidence>
<dbReference type="AlphaFoldDB" id="E9GMW9"/>